<dbReference type="InterPro" id="IPR014710">
    <property type="entry name" value="RmlC-like_jellyroll"/>
</dbReference>
<dbReference type="InterPro" id="IPR037923">
    <property type="entry name" value="HTH-like"/>
</dbReference>
<protein>
    <submittedName>
        <fullName evidence="5">AraC family transcriptional regulator</fullName>
    </submittedName>
</protein>
<dbReference type="PANTHER" id="PTHR43280">
    <property type="entry name" value="ARAC-FAMILY TRANSCRIPTIONAL REGULATOR"/>
    <property type="match status" value="1"/>
</dbReference>
<evidence type="ECO:0000256" key="1">
    <source>
        <dbReference type="ARBA" id="ARBA00023015"/>
    </source>
</evidence>
<dbReference type="InterPro" id="IPR009057">
    <property type="entry name" value="Homeodomain-like_sf"/>
</dbReference>
<dbReference type="Pfam" id="PF12833">
    <property type="entry name" value="HTH_18"/>
    <property type="match status" value="1"/>
</dbReference>
<dbReference type="EMBL" id="CP091430">
    <property type="protein sequence ID" value="UVI33394.1"/>
    <property type="molecule type" value="Genomic_DNA"/>
</dbReference>
<dbReference type="Gene3D" id="1.10.10.60">
    <property type="entry name" value="Homeodomain-like"/>
    <property type="match status" value="2"/>
</dbReference>
<feature type="domain" description="HTH araC/xylS-type" evidence="4">
    <location>
        <begin position="178"/>
        <end position="275"/>
    </location>
</feature>
<dbReference type="SUPFAM" id="SSF51215">
    <property type="entry name" value="Regulatory protein AraC"/>
    <property type="match status" value="1"/>
</dbReference>
<name>A0ABY5SI17_9BACL</name>
<dbReference type="InterPro" id="IPR013096">
    <property type="entry name" value="Cupin_2"/>
</dbReference>
<dbReference type="RefSeq" id="WP_258389447.1">
    <property type="nucleotide sequence ID" value="NZ_CP091430.1"/>
</dbReference>
<evidence type="ECO:0000313" key="6">
    <source>
        <dbReference type="Proteomes" id="UP001057877"/>
    </source>
</evidence>
<dbReference type="Pfam" id="PF07883">
    <property type="entry name" value="Cupin_2"/>
    <property type="match status" value="1"/>
</dbReference>
<evidence type="ECO:0000256" key="3">
    <source>
        <dbReference type="ARBA" id="ARBA00023163"/>
    </source>
</evidence>
<dbReference type="SUPFAM" id="SSF46689">
    <property type="entry name" value="Homeodomain-like"/>
    <property type="match status" value="2"/>
</dbReference>
<evidence type="ECO:0000256" key="2">
    <source>
        <dbReference type="ARBA" id="ARBA00023125"/>
    </source>
</evidence>
<evidence type="ECO:0000313" key="5">
    <source>
        <dbReference type="EMBL" id="UVI33394.1"/>
    </source>
</evidence>
<dbReference type="InterPro" id="IPR018060">
    <property type="entry name" value="HTH_AraC"/>
</dbReference>
<evidence type="ECO:0000259" key="4">
    <source>
        <dbReference type="PROSITE" id="PS01124"/>
    </source>
</evidence>
<organism evidence="5 6">
    <name type="scientific">Paenibacillus spongiae</name>
    <dbReference type="NCBI Taxonomy" id="2909671"/>
    <lineage>
        <taxon>Bacteria</taxon>
        <taxon>Bacillati</taxon>
        <taxon>Bacillota</taxon>
        <taxon>Bacilli</taxon>
        <taxon>Bacillales</taxon>
        <taxon>Paenibacillaceae</taxon>
        <taxon>Paenibacillus</taxon>
    </lineage>
</organism>
<dbReference type="SMART" id="SM00342">
    <property type="entry name" value="HTH_ARAC"/>
    <property type="match status" value="1"/>
</dbReference>
<dbReference type="InterPro" id="IPR018062">
    <property type="entry name" value="HTH_AraC-typ_CS"/>
</dbReference>
<keyword evidence="1" id="KW-0805">Transcription regulation</keyword>
<dbReference type="Gene3D" id="2.60.120.10">
    <property type="entry name" value="Jelly Rolls"/>
    <property type="match status" value="1"/>
</dbReference>
<dbReference type="PANTHER" id="PTHR43280:SF34">
    <property type="entry name" value="ARAC-FAMILY TRANSCRIPTIONAL REGULATOR"/>
    <property type="match status" value="1"/>
</dbReference>
<dbReference type="PROSITE" id="PS00041">
    <property type="entry name" value="HTH_ARAC_FAMILY_1"/>
    <property type="match status" value="1"/>
</dbReference>
<sequence length="277" mass="32397">MLTPYLNMIDHHIQYLHVQRAKPHVEFHLHRGCEIFFLIQGDVKYFVEKTVYPLRFGDLIITNEHEIHKPSFSTEALYERITIEFPPAMAELFHTDGFNPLDCFYNRPNGQRNKVAMSAKDSSLMMSLFQKYEYYQANPADGDAILKLGCFMEILVLINRLFKQQQPGNGIDPHHKLSPVLDYIELHLDRDLSLDCLEKKFYINKYYLLKLFKKHTGSTVHEYIVSKRIGMAKKLLVEGCDVMEACLKSGFNDYTSFLRMFKKKVGLLPKDYVKSVR</sequence>
<proteinExistence type="predicted"/>
<keyword evidence="3" id="KW-0804">Transcription</keyword>
<dbReference type="Proteomes" id="UP001057877">
    <property type="component" value="Chromosome"/>
</dbReference>
<keyword evidence="6" id="KW-1185">Reference proteome</keyword>
<reference evidence="5" key="1">
    <citation type="submission" date="2022-01" db="EMBL/GenBank/DDBJ databases">
        <title>Paenibacillus spongiae sp. nov., isolated from marine sponge.</title>
        <authorList>
            <person name="Li Z."/>
            <person name="Zhang M."/>
        </authorList>
    </citation>
    <scope>NUCLEOTIDE SEQUENCE</scope>
    <source>
        <strain evidence="5">PHS-Z3</strain>
    </source>
</reference>
<dbReference type="PROSITE" id="PS01124">
    <property type="entry name" value="HTH_ARAC_FAMILY_2"/>
    <property type="match status" value="1"/>
</dbReference>
<gene>
    <name evidence="5" type="ORF">L1F29_16810</name>
</gene>
<accession>A0ABY5SI17</accession>
<keyword evidence="2" id="KW-0238">DNA-binding</keyword>